<dbReference type="InterPro" id="IPR036527">
    <property type="entry name" value="SCP2_sterol-bd_dom_sf"/>
</dbReference>
<dbReference type="PANTHER" id="PTHR43173">
    <property type="entry name" value="ABC1 FAMILY PROTEIN"/>
    <property type="match status" value="1"/>
</dbReference>
<dbReference type="PANTHER" id="PTHR43173:SF3">
    <property type="entry name" value="ABC1 FAMILY PROTEIN"/>
    <property type="match status" value="1"/>
</dbReference>
<dbReference type="CDD" id="cd05121">
    <property type="entry name" value="ABC1_ADCK3-like"/>
    <property type="match status" value="1"/>
</dbReference>
<feature type="region of interest" description="Disordered" evidence="5">
    <location>
        <begin position="769"/>
        <end position="794"/>
    </location>
</feature>
<dbReference type="InterPro" id="IPR011009">
    <property type="entry name" value="Kinase-like_dom_sf"/>
</dbReference>
<keyword evidence="1" id="KW-0479">Metal-binding</keyword>
<dbReference type="InterPro" id="IPR003033">
    <property type="entry name" value="SCP2_sterol-bd_dom"/>
</dbReference>
<comment type="caution">
    <text evidence="8">The sequence shown here is derived from an EMBL/GenBank/DDBJ whole genome shotgun (WGS) entry which is preliminary data.</text>
</comment>
<evidence type="ECO:0000256" key="5">
    <source>
        <dbReference type="SAM" id="MobiDB-lite"/>
    </source>
</evidence>
<accession>A0A2R5G5T9</accession>
<evidence type="ECO:0000313" key="8">
    <source>
        <dbReference type="EMBL" id="GBG26407.1"/>
    </source>
</evidence>
<dbReference type="SUPFAM" id="SSF56112">
    <property type="entry name" value="Protein kinase-like (PK-like)"/>
    <property type="match status" value="1"/>
</dbReference>
<dbReference type="Gene3D" id="3.30.1050.10">
    <property type="entry name" value="SCP2 sterol-binding domain"/>
    <property type="match status" value="1"/>
</dbReference>
<keyword evidence="9" id="KW-1185">Reference proteome</keyword>
<organism evidence="8 9">
    <name type="scientific">Hondaea fermentalgiana</name>
    <dbReference type="NCBI Taxonomy" id="2315210"/>
    <lineage>
        <taxon>Eukaryota</taxon>
        <taxon>Sar</taxon>
        <taxon>Stramenopiles</taxon>
        <taxon>Bigyra</taxon>
        <taxon>Labyrinthulomycetes</taxon>
        <taxon>Thraustochytrida</taxon>
        <taxon>Thraustochytriidae</taxon>
        <taxon>Hondaea</taxon>
    </lineage>
</organism>
<proteinExistence type="predicted"/>
<sequence length="1395" mass="152783">MAAATMDQRRAQLASFFAHLDEELAGSSGLPETVVDLVVTGAHGGSWRVETKNGRGSARLLTQAEAAGAPKPACRVETDLRTLDKLANGEMRPAMALLRGKVSYSGSYGVLRELQGPFRRAAEKVMAELGPDSVPIATFVLDKNNPAWESDAERCKLCLARFTFWTRQHHCRRCGAAVCGNCSSHQIKGYRACSACWQQQLELQRQQRKDGQASQLATETPSQFRATTPASQRDDEVAANILPYQRLIEHIRGLQARSIAAAVETSSMAIRPLLLRIRKLEGAVELHAKASLPALATRLATFLLPKLLLTGALALAWAYPNNLFSLGFMAYCWNRPLLLGLSWLPFRPEPLQVLSTLFSTRPIAATIVLTGVTVLNCVRFFFGRLLRIYSTAFVVIFSYYTTYLVAVRAMGMGTTASTRIFQSLDLIMAPFACNEILALRSVFVKFGQYIGSRADIIPPRWATVLAKLQDDLPADRFKYVERCIEQEFGHKIEKLFESFEPEPMASASIAQVHRAVLRPNVIPTISTPLEVAVKVQHEGIEAIMLSDVVAFRRIIRLIAWLNPRFAIAKTLLRAWETEMVKELDFNVESSNLATVRRNLRQVGLIADADDDYLDAACRGSHVLVPRPVRGLVGRRAFCMTFIQGFKITDLEQLALFGVDRAALVRRVVQSYGCMIFVDGFTSADPHPGNLMVSVSDDGMARPVLLDFGMVVTLEDPTRVGYCRLVNSIANISVSGLAEAIASIGYKNSQSDVHPERDLEFFAHLLRDTGDRKSQRQSQAQFRKRRKAQRAADLERDPAKEGRYFSGFPDSLIFLFRVLGLIRGLCTTLDAPISYVDILGDYAKLGLMHYKMQEAADAATQRSSPQALPPAVQTPRSPQFLQGKVAQLLSRAQSDASHELALPESHGFAADTFLGAQVCVMMGEKVVVDTFAGVQDELSPVRVSSSTVFPLMDLTRVVLVVDILDLIDKGTLDPKDPICKHWSDFADKSVTIEDLLSYASNIRDIVPATTSVNSLRDYSSLKAKLQDTSAMRSRRDVDRSKAHYTIFTSGYIMAGLLEAVKENSIDAIYAQRVAQSSFEEVHLCASSMASSGRCAELSNGFAGFVRSMAMGGGTAAAASFSAERPERKAESGRKDLPSEASSLTRTQKTTWSAKNAASRPEEVNVERSSSQEGAFKGFTTRKTEIQMGKETDGEKNNAALNLPAASLDSGSEHDDDDAEQKEDVNVDAEIDADDEEDTESPLPPGVKLPNGALLDPCCVNASALRESSVPSFGAFGTARGLASVAASFFHKPASGKLVNRLSHGPLRTETSPLYGEMAWSLGLQVFIMPDTGIRMLVHHAFGGSMLVLVPELKVCVSVLVNCLTLDRTVTRDILVLVCKELNITVGGVDQLFGGMF</sequence>
<dbReference type="SUPFAM" id="SSF56601">
    <property type="entry name" value="beta-lactamase/transpeptidase-like"/>
    <property type="match status" value="2"/>
</dbReference>
<feature type="compositionally biased region" description="Polar residues" evidence="5">
    <location>
        <begin position="1138"/>
        <end position="1154"/>
    </location>
</feature>
<evidence type="ECO:0000256" key="1">
    <source>
        <dbReference type="ARBA" id="ARBA00022723"/>
    </source>
</evidence>
<dbReference type="InterPro" id="IPR001466">
    <property type="entry name" value="Beta-lactam-related"/>
</dbReference>
<dbReference type="PROSITE" id="PS50178">
    <property type="entry name" value="ZF_FYVE"/>
    <property type="match status" value="1"/>
</dbReference>
<dbReference type="OrthoDB" id="40088at2759"/>
<reference evidence="8 9" key="1">
    <citation type="submission" date="2017-12" db="EMBL/GenBank/DDBJ databases">
        <title>Sequencing, de novo assembly and annotation of complete genome of a new Thraustochytrid species, strain FCC1311.</title>
        <authorList>
            <person name="Sedici K."/>
            <person name="Godart F."/>
            <person name="Aiese Cigliano R."/>
            <person name="Sanseverino W."/>
            <person name="Barakat M."/>
            <person name="Ortet P."/>
            <person name="Marechal E."/>
            <person name="Cagnac O."/>
            <person name="Amato A."/>
        </authorList>
    </citation>
    <scope>NUCLEOTIDE SEQUENCE [LARGE SCALE GENOMIC DNA]</scope>
</reference>
<evidence type="ECO:0000256" key="2">
    <source>
        <dbReference type="ARBA" id="ARBA00022771"/>
    </source>
</evidence>
<dbReference type="Pfam" id="PF01363">
    <property type="entry name" value="FYVE"/>
    <property type="match status" value="1"/>
</dbReference>
<dbReference type="Gene3D" id="3.30.40.10">
    <property type="entry name" value="Zinc/RING finger domain, C3HC4 (zinc finger)"/>
    <property type="match status" value="1"/>
</dbReference>
<protein>
    <submittedName>
        <fullName evidence="8">Lateral signaling target protein 2-like</fullName>
    </submittedName>
</protein>
<dbReference type="InterPro" id="IPR013083">
    <property type="entry name" value="Znf_RING/FYVE/PHD"/>
</dbReference>
<dbReference type="InterPro" id="IPR012338">
    <property type="entry name" value="Beta-lactam/transpept-like"/>
</dbReference>
<feature type="region of interest" description="Disordered" evidence="5">
    <location>
        <begin position="1119"/>
        <end position="1180"/>
    </location>
</feature>
<feature type="region of interest" description="Disordered" evidence="5">
    <location>
        <begin position="208"/>
        <end position="232"/>
    </location>
</feature>
<feature type="compositionally biased region" description="Polar residues" evidence="5">
    <location>
        <begin position="212"/>
        <end position="231"/>
    </location>
</feature>
<evidence type="ECO:0000256" key="4">
    <source>
        <dbReference type="PROSITE-ProRule" id="PRU00091"/>
    </source>
</evidence>
<feature type="compositionally biased region" description="Basic and acidic residues" evidence="5">
    <location>
        <begin position="1122"/>
        <end position="1136"/>
    </location>
</feature>
<dbReference type="Pfam" id="PF00144">
    <property type="entry name" value="Beta-lactamase"/>
    <property type="match status" value="1"/>
</dbReference>
<keyword evidence="3" id="KW-0862">Zinc</keyword>
<keyword evidence="6" id="KW-1133">Transmembrane helix</keyword>
<dbReference type="Pfam" id="PF02036">
    <property type="entry name" value="SCP2"/>
    <property type="match status" value="1"/>
</dbReference>
<name>A0A2R5G5T9_9STRA</name>
<dbReference type="Pfam" id="PF03109">
    <property type="entry name" value="ABC1"/>
    <property type="match status" value="1"/>
</dbReference>
<evidence type="ECO:0000256" key="3">
    <source>
        <dbReference type="ARBA" id="ARBA00022833"/>
    </source>
</evidence>
<keyword evidence="2 4" id="KW-0863">Zinc-finger</keyword>
<dbReference type="SMART" id="SM00064">
    <property type="entry name" value="FYVE"/>
    <property type="match status" value="1"/>
</dbReference>
<evidence type="ECO:0000256" key="6">
    <source>
        <dbReference type="SAM" id="Phobius"/>
    </source>
</evidence>
<dbReference type="SUPFAM" id="SSF55718">
    <property type="entry name" value="SCP-like"/>
    <property type="match status" value="1"/>
</dbReference>
<gene>
    <name evidence="8" type="ORF">FCC1311_026282</name>
</gene>
<dbReference type="InParanoid" id="A0A2R5G5T9"/>
<dbReference type="InterPro" id="IPR011011">
    <property type="entry name" value="Znf_FYVE_PHD"/>
</dbReference>
<dbReference type="InterPro" id="IPR051130">
    <property type="entry name" value="Mito_struct-func_regulator"/>
</dbReference>
<feature type="transmembrane region" description="Helical" evidence="6">
    <location>
        <begin position="389"/>
        <end position="411"/>
    </location>
</feature>
<keyword evidence="6" id="KW-0472">Membrane</keyword>
<dbReference type="GO" id="GO:0008270">
    <property type="term" value="F:zinc ion binding"/>
    <property type="evidence" value="ECO:0007669"/>
    <property type="project" value="UniProtKB-KW"/>
</dbReference>
<dbReference type="EMBL" id="BEYU01000020">
    <property type="protein sequence ID" value="GBG26407.1"/>
    <property type="molecule type" value="Genomic_DNA"/>
</dbReference>
<evidence type="ECO:0000259" key="7">
    <source>
        <dbReference type="PROSITE" id="PS50178"/>
    </source>
</evidence>
<evidence type="ECO:0000313" key="9">
    <source>
        <dbReference type="Proteomes" id="UP000241890"/>
    </source>
</evidence>
<dbReference type="InterPro" id="IPR000306">
    <property type="entry name" value="Znf_FYVE"/>
</dbReference>
<dbReference type="InterPro" id="IPR004147">
    <property type="entry name" value="ABC1_dom"/>
</dbReference>
<keyword evidence="6" id="KW-0812">Transmembrane</keyword>
<dbReference type="InterPro" id="IPR017455">
    <property type="entry name" value="Znf_FYVE-rel"/>
</dbReference>
<feature type="domain" description="FYVE-type" evidence="7">
    <location>
        <begin position="149"/>
        <end position="201"/>
    </location>
</feature>
<feature type="transmembrane region" description="Helical" evidence="6">
    <location>
        <begin position="363"/>
        <end position="382"/>
    </location>
</feature>
<dbReference type="Gene3D" id="3.40.710.10">
    <property type="entry name" value="DD-peptidase/beta-lactamase superfamily"/>
    <property type="match status" value="1"/>
</dbReference>
<dbReference type="SUPFAM" id="SSF57903">
    <property type="entry name" value="FYVE/PHD zinc finger"/>
    <property type="match status" value="1"/>
</dbReference>
<feature type="transmembrane region" description="Helical" evidence="6">
    <location>
        <begin position="299"/>
        <end position="319"/>
    </location>
</feature>
<dbReference type="Proteomes" id="UP000241890">
    <property type="component" value="Unassembled WGS sequence"/>
</dbReference>